<dbReference type="Gene3D" id="2.60.120.200">
    <property type="match status" value="1"/>
</dbReference>
<feature type="region of interest" description="Disordered" evidence="6">
    <location>
        <begin position="691"/>
        <end position="725"/>
    </location>
</feature>
<feature type="region of interest" description="Disordered" evidence="6">
    <location>
        <begin position="426"/>
        <end position="470"/>
    </location>
</feature>
<keyword evidence="8" id="KW-0176">Collagen</keyword>
<evidence type="ECO:0000256" key="3">
    <source>
        <dbReference type="ARBA" id="ARBA00022530"/>
    </source>
</evidence>
<dbReference type="InterPro" id="IPR008160">
    <property type="entry name" value="Collagen"/>
</dbReference>
<dbReference type="SMART" id="SM00210">
    <property type="entry name" value="TSPN"/>
    <property type="match status" value="1"/>
</dbReference>
<dbReference type="InterPro" id="IPR050149">
    <property type="entry name" value="Collagen_superfamily"/>
</dbReference>
<evidence type="ECO:0000256" key="2">
    <source>
        <dbReference type="ARBA" id="ARBA00022525"/>
    </source>
</evidence>
<dbReference type="GO" id="GO:0005615">
    <property type="term" value="C:extracellular space"/>
    <property type="evidence" value="ECO:0007669"/>
    <property type="project" value="TreeGrafter"/>
</dbReference>
<evidence type="ECO:0000259" key="7">
    <source>
        <dbReference type="SMART" id="SM00210"/>
    </source>
</evidence>
<reference evidence="8 9" key="1">
    <citation type="submission" date="2018-03" db="EMBL/GenBank/DDBJ databases">
        <title>Draft genome sequence of Rohu Carp (Labeo rohita).</title>
        <authorList>
            <person name="Das P."/>
            <person name="Kushwaha B."/>
            <person name="Joshi C.G."/>
            <person name="Kumar D."/>
            <person name="Nagpure N.S."/>
            <person name="Sahoo L."/>
            <person name="Das S.P."/>
            <person name="Bit A."/>
            <person name="Patnaik S."/>
            <person name="Meher P.K."/>
            <person name="Jayasankar P."/>
            <person name="Koringa P.G."/>
            <person name="Patel N.V."/>
            <person name="Hinsu A.T."/>
            <person name="Kumar R."/>
            <person name="Pandey M."/>
            <person name="Agarwal S."/>
            <person name="Srivastava S."/>
            <person name="Singh M."/>
            <person name="Iquebal M.A."/>
            <person name="Jaiswal S."/>
            <person name="Angadi U.B."/>
            <person name="Kumar N."/>
            <person name="Raza M."/>
            <person name="Shah T.M."/>
            <person name="Rai A."/>
            <person name="Jena J.K."/>
        </authorList>
    </citation>
    <scope>NUCLEOTIDE SEQUENCE [LARGE SCALE GENOMIC DNA]</scope>
    <source>
        <strain evidence="8">DASCIFA01</strain>
        <tissue evidence="8">Testis</tissue>
    </source>
</reference>
<feature type="region of interest" description="Disordered" evidence="6">
    <location>
        <begin position="309"/>
        <end position="413"/>
    </location>
</feature>
<dbReference type="EMBL" id="QBIY01012042">
    <property type="protein sequence ID" value="RXN27312.1"/>
    <property type="molecule type" value="Genomic_DNA"/>
</dbReference>
<evidence type="ECO:0000256" key="4">
    <source>
        <dbReference type="ARBA" id="ARBA00022729"/>
    </source>
</evidence>
<feature type="compositionally biased region" description="Pro residues" evidence="6">
    <location>
        <begin position="694"/>
        <end position="714"/>
    </location>
</feature>
<keyword evidence="5" id="KW-0677">Repeat</keyword>
<keyword evidence="4" id="KW-0732">Signal</keyword>
<feature type="domain" description="Thrombospondin-like N-terminal" evidence="7">
    <location>
        <begin position="85"/>
        <end position="269"/>
    </location>
</feature>
<keyword evidence="10" id="KW-1267">Proteomics identification</keyword>
<dbReference type="PANTHER" id="PTHR24023">
    <property type="entry name" value="COLLAGEN ALPHA"/>
    <property type="match status" value="1"/>
</dbReference>
<evidence type="ECO:0000256" key="5">
    <source>
        <dbReference type="ARBA" id="ARBA00022737"/>
    </source>
</evidence>
<dbReference type="InterPro" id="IPR048287">
    <property type="entry name" value="TSPN-like_N"/>
</dbReference>
<proteinExistence type="evidence at protein level"/>
<feature type="region of interest" description="Disordered" evidence="6">
    <location>
        <begin position="562"/>
        <end position="654"/>
    </location>
</feature>
<evidence type="ECO:0000313" key="8">
    <source>
        <dbReference type="EMBL" id="RXN27312.1"/>
    </source>
</evidence>
<evidence type="ECO:0000256" key="1">
    <source>
        <dbReference type="ARBA" id="ARBA00004498"/>
    </source>
</evidence>
<evidence type="ECO:0000256" key="6">
    <source>
        <dbReference type="SAM" id="MobiDB-lite"/>
    </source>
</evidence>
<feature type="compositionally biased region" description="Basic and acidic residues" evidence="6">
    <location>
        <begin position="449"/>
        <end position="460"/>
    </location>
</feature>
<gene>
    <name evidence="8" type="ORF">ROHU_020191</name>
</gene>
<comment type="caution">
    <text evidence="8">The sequence shown here is derived from an EMBL/GenBank/DDBJ whole genome shotgun (WGS) entry which is preliminary data.</text>
</comment>
<dbReference type="SUPFAM" id="SSF49899">
    <property type="entry name" value="Concanavalin A-like lectins/glucanases"/>
    <property type="match status" value="1"/>
</dbReference>
<feature type="compositionally biased region" description="Basic and acidic residues" evidence="6">
    <location>
        <begin position="352"/>
        <end position="376"/>
    </location>
</feature>
<dbReference type="Pfam" id="PF01391">
    <property type="entry name" value="Collagen"/>
    <property type="match status" value="2"/>
</dbReference>
<dbReference type="Proteomes" id="UP000290572">
    <property type="component" value="Unassembled WGS sequence"/>
</dbReference>
<name>A0A498N6I0_LABRO</name>
<keyword evidence="2" id="KW-0964">Secreted</keyword>
<dbReference type="InterPro" id="IPR013320">
    <property type="entry name" value="ConA-like_dom_sf"/>
</dbReference>
<dbReference type="PANTHER" id="PTHR24023:SF1082">
    <property type="entry name" value="COLLAGEN TRIPLE HELIX REPEAT"/>
    <property type="match status" value="1"/>
</dbReference>
<dbReference type="GO" id="GO:0031012">
    <property type="term" value="C:extracellular matrix"/>
    <property type="evidence" value="ECO:0007669"/>
    <property type="project" value="TreeGrafter"/>
</dbReference>
<keyword evidence="9" id="KW-1185">Reference proteome</keyword>
<feature type="compositionally biased region" description="Basic and acidic residues" evidence="6">
    <location>
        <begin position="621"/>
        <end position="633"/>
    </location>
</feature>
<accession>A0A498N6I0</accession>
<organism evidence="8 9">
    <name type="scientific">Labeo rohita</name>
    <name type="common">Indian major carp</name>
    <name type="synonym">Cyprinus rohita</name>
    <dbReference type="NCBI Taxonomy" id="84645"/>
    <lineage>
        <taxon>Eukaryota</taxon>
        <taxon>Metazoa</taxon>
        <taxon>Chordata</taxon>
        <taxon>Craniata</taxon>
        <taxon>Vertebrata</taxon>
        <taxon>Euteleostomi</taxon>
        <taxon>Actinopterygii</taxon>
        <taxon>Neopterygii</taxon>
        <taxon>Teleostei</taxon>
        <taxon>Ostariophysi</taxon>
        <taxon>Cypriniformes</taxon>
        <taxon>Cyprinidae</taxon>
        <taxon>Labeoninae</taxon>
        <taxon>Labeonini</taxon>
        <taxon>Labeo</taxon>
    </lineage>
</organism>
<protein>
    <submittedName>
        <fullName evidence="8">Collagen alpha-1(IX) chain-like protein</fullName>
    </submittedName>
</protein>
<evidence type="ECO:0007829" key="10">
    <source>
        <dbReference type="PeptideAtlas" id="A0A498N6I0"/>
    </source>
</evidence>
<keyword evidence="3" id="KW-0272">Extracellular matrix</keyword>
<dbReference type="GO" id="GO:0005581">
    <property type="term" value="C:collagen trimer"/>
    <property type="evidence" value="ECO:0007669"/>
    <property type="project" value="UniProtKB-KW"/>
</dbReference>
<dbReference type="STRING" id="84645.A0A498N6I0"/>
<dbReference type="AlphaFoldDB" id="A0A498N6I0"/>
<evidence type="ECO:0000313" key="9">
    <source>
        <dbReference type="Proteomes" id="UP000290572"/>
    </source>
</evidence>
<comment type="subcellular location">
    <subcellularLocation>
        <location evidence="1">Secreted</location>
        <location evidence="1">Extracellular space</location>
        <location evidence="1">Extracellular matrix</location>
    </subcellularLocation>
</comment>
<sequence>MFPPHPMVYDFLLITGVLRDELIGSTMTAVSILAKLLTARVRQFKRALTKMLVITVLLAVFGLVRCQELAIESQIILKAISSASAYDLLEEFRLSESRGVRRVDGSEPEAVAYRINPSLHLKKSVSDIYTGGLPSDYSVIATFKVPKDTAKASWNLWQVSDPEGRDQVGLRFQGNTKNLDFFYTSPQGTQMLRTFQRVEKLFDGEWHKLALSVKGEQVKLLVDCEEVSVEPLDEPRPVIRQGFTSIVKRAVGDRSVLVDLQKMEVSCDADQAYSEGCCELSSVCGGYAEIGLTAGRGRATCKCVHGQPGVQGRPGPKGHRGLPGNTGDPGRVGNWGIRGNTGDYGHIGEPGPKGEEGIKGEKGMRGLRGQEGDRGPKGLKGLKGASGHKGVRGSPGERGETGQQGEVGAAGERGYEGIVGYQGVKGNEGLPGAEGSRGLRGHQGIVGDPGERGTPGEKGKPGIQGPKGKVGGLGEKLVIQVCQGEMETLELRLIKDHKDLREDMDKLVKGVKKANKGLQGKWALLDLRRFIKCYNLQGPQGYKGSAAKPGRPGFIGPPGRTGHMGIPGRPGPKGDTGIPGVQGIKGQKGAKGVKGPKGRAGDTGVPGQQGSRGKRGPAGEVGRKGREGSKGVRGDGGPVGFQGPPGPPGPTLPAQHVIEVCKRVVLEQMSTFANSVKRTCAAVCPLYGDVPMGAPGPPGPKGPPGPPVSYPPPRRVTLKTALEQS</sequence>